<accession>A0A1S2LSG7</accession>
<keyword evidence="2" id="KW-1133">Transmembrane helix</keyword>
<keyword evidence="2" id="KW-0472">Membrane</keyword>
<dbReference type="AlphaFoldDB" id="A0A1S2LSG7"/>
<dbReference type="Proteomes" id="UP000180098">
    <property type="component" value="Unassembled WGS sequence"/>
</dbReference>
<evidence type="ECO:0000256" key="2">
    <source>
        <dbReference type="SAM" id="Phobius"/>
    </source>
</evidence>
<proteinExistence type="predicted"/>
<evidence type="ECO:0000256" key="1">
    <source>
        <dbReference type="SAM" id="MobiDB-lite"/>
    </source>
</evidence>
<name>A0A1S2LSG7_9BACI</name>
<gene>
    <name evidence="3" type="ORF">BKP35_06090</name>
</gene>
<evidence type="ECO:0000313" key="3">
    <source>
        <dbReference type="EMBL" id="OIJ14617.1"/>
    </source>
</evidence>
<evidence type="ECO:0000313" key="4">
    <source>
        <dbReference type="Proteomes" id="UP000180098"/>
    </source>
</evidence>
<dbReference type="EMBL" id="MLQQ01000005">
    <property type="protein sequence ID" value="OIJ14617.1"/>
    <property type="molecule type" value="Genomic_DNA"/>
</dbReference>
<feature type="transmembrane region" description="Helical" evidence="2">
    <location>
        <begin position="52"/>
        <end position="74"/>
    </location>
</feature>
<comment type="caution">
    <text evidence="3">The sequence shown here is derived from an EMBL/GenBank/DDBJ whole genome shotgun (WGS) entry which is preliminary data.</text>
</comment>
<reference evidence="3 4" key="1">
    <citation type="submission" date="2016-10" db="EMBL/GenBank/DDBJ databases">
        <title>Draft genome sequences of four alkaliphilic bacteria belonging to the Anaerobacillus genus.</title>
        <authorList>
            <person name="Bassil N.M."/>
            <person name="Lloyd J.R."/>
        </authorList>
    </citation>
    <scope>NUCLEOTIDE SEQUENCE [LARGE SCALE GENOMIC DNA]</scope>
    <source>
        <strain evidence="3 4">DSM 15340</strain>
    </source>
</reference>
<dbReference type="RefSeq" id="WP_071312498.1">
    <property type="nucleotide sequence ID" value="NZ_MLQQ01000005.1"/>
</dbReference>
<keyword evidence="2" id="KW-0812">Transmembrane</keyword>
<sequence length="405" mass="45619">MKRSSNWDEKTIESQLKKMPKIEDKQSKEALFERIQERLQEDEVKVRKKKSWFIPAVASAAVLFLLLLLVPSFLNETEFATDVPEMGDDANLMMEINDHPEEEADVARTEEAPGIQTTEEVNNGYYLSAGQPIDELEFSGELVTLAVVAHYPKGEIVIPVTVLSEGDNVLDRFMVAKDLFSGEAFGIGSFPKIEINSVTEEQEGVVAIDVPSNSLENLTSAESTVYSLALQETFSKLGYDQIQFTSDGEQGVFWGQHGMLQTMELQGPRRGYYVFHTDTGHQFLINGRTVSDPLINANFDDLSLEEVLQLMQQGGENSAYSASIPTDVVITNVEKEGDIVTVTIDENSIDSYREEYLIMVEAIMFAARDFDMNYVQFEGLDQLYQVGPYVMNEQIEIPKYMNFIR</sequence>
<keyword evidence="4" id="KW-1185">Reference proteome</keyword>
<organism evidence="3 4">
    <name type="scientific">Anaerobacillus arseniciselenatis</name>
    <dbReference type="NCBI Taxonomy" id="85682"/>
    <lineage>
        <taxon>Bacteria</taxon>
        <taxon>Bacillati</taxon>
        <taxon>Bacillota</taxon>
        <taxon>Bacilli</taxon>
        <taxon>Bacillales</taxon>
        <taxon>Bacillaceae</taxon>
        <taxon>Anaerobacillus</taxon>
    </lineage>
</organism>
<protein>
    <submittedName>
        <fullName evidence="3">Uncharacterized protein</fullName>
    </submittedName>
</protein>
<feature type="region of interest" description="Disordered" evidence="1">
    <location>
        <begin position="1"/>
        <end position="20"/>
    </location>
</feature>
<dbReference type="OrthoDB" id="2965336at2"/>